<dbReference type="AlphaFoldDB" id="A0A943V226"/>
<feature type="non-terminal residue" evidence="2">
    <location>
        <position position="1"/>
    </location>
</feature>
<sequence length="84" mass="8706">NFKNPMRPSLAATADAMVKVAGVLDGFAQTREFLANMGFTPTEVESVRSQLDAAANRRALTAIMGGEARSGAAEPAARDAGGPR</sequence>
<dbReference type="EMBL" id="JAGZSV010000271">
    <property type="protein sequence ID" value="MBS6941698.1"/>
    <property type="molecule type" value="Genomic_DNA"/>
</dbReference>
<feature type="region of interest" description="Disordered" evidence="1">
    <location>
        <begin position="65"/>
        <end position="84"/>
    </location>
</feature>
<evidence type="ECO:0000313" key="2">
    <source>
        <dbReference type="EMBL" id="MBS6941698.1"/>
    </source>
</evidence>
<name>A0A943V226_9ACTN</name>
<protein>
    <recommendedName>
        <fullName evidence="4">Phage portal protein</fullName>
    </recommendedName>
</protein>
<accession>A0A943V226</accession>
<proteinExistence type="predicted"/>
<evidence type="ECO:0000256" key="1">
    <source>
        <dbReference type="SAM" id="MobiDB-lite"/>
    </source>
</evidence>
<reference evidence="2" key="1">
    <citation type="submission" date="2021-02" db="EMBL/GenBank/DDBJ databases">
        <title>Infant gut strain persistence is associated with maternal origin, phylogeny, and functional potential including surface adhesion and iron acquisition.</title>
        <authorList>
            <person name="Lou Y.C."/>
        </authorList>
    </citation>
    <scope>NUCLEOTIDE SEQUENCE</scope>
    <source>
        <strain evidence="2">L2_039_000G1_dasL2_039_000G1_concoct_11</strain>
    </source>
</reference>
<dbReference type="Proteomes" id="UP000727506">
    <property type="component" value="Unassembled WGS sequence"/>
</dbReference>
<gene>
    <name evidence="2" type="ORF">KH142_09600</name>
</gene>
<organism evidence="2 3">
    <name type="scientific">Slackia piriformis</name>
    <dbReference type="NCBI Taxonomy" id="626934"/>
    <lineage>
        <taxon>Bacteria</taxon>
        <taxon>Bacillati</taxon>
        <taxon>Actinomycetota</taxon>
        <taxon>Coriobacteriia</taxon>
        <taxon>Eggerthellales</taxon>
        <taxon>Eggerthellaceae</taxon>
        <taxon>Slackia</taxon>
    </lineage>
</organism>
<comment type="caution">
    <text evidence="2">The sequence shown here is derived from an EMBL/GenBank/DDBJ whole genome shotgun (WGS) entry which is preliminary data.</text>
</comment>
<evidence type="ECO:0000313" key="3">
    <source>
        <dbReference type="Proteomes" id="UP000727506"/>
    </source>
</evidence>
<evidence type="ECO:0008006" key="4">
    <source>
        <dbReference type="Google" id="ProtNLM"/>
    </source>
</evidence>